<name>A0A383WF57_TETOB</name>
<dbReference type="Proteomes" id="UP000256970">
    <property type="component" value="Unassembled WGS sequence"/>
</dbReference>
<gene>
    <name evidence="1" type="ORF">BQ4739_LOCUS15653</name>
</gene>
<reference evidence="1 2" key="1">
    <citation type="submission" date="2016-10" db="EMBL/GenBank/DDBJ databases">
        <authorList>
            <person name="Cai Z."/>
        </authorList>
    </citation>
    <scope>NUCLEOTIDE SEQUENCE [LARGE SCALE GENOMIC DNA]</scope>
</reference>
<accession>A0A383WF57</accession>
<sequence length="126" mass="12960">MRAWRSWSASCWAGRPEGASRSSAALAEGLCAAVAAAQHARLARCQEAWQQQEVSQLLAGQPDLCSSSVASRRNASAHCNGALAAAGVTRKADEMVCVGCGSSGRVDCCKGFQAAAAAGLWSYALV</sequence>
<proteinExistence type="predicted"/>
<keyword evidence="2" id="KW-1185">Reference proteome</keyword>
<evidence type="ECO:0000313" key="1">
    <source>
        <dbReference type="EMBL" id="SZX75376.1"/>
    </source>
</evidence>
<evidence type="ECO:0000313" key="2">
    <source>
        <dbReference type="Proteomes" id="UP000256970"/>
    </source>
</evidence>
<protein>
    <submittedName>
        <fullName evidence="1">Uncharacterized protein</fullName>
    </submittedName>
</protein>
<dbReference type="EMBL" id="FNXT01001230">
    <property type="protein sequence ID" value="SZX75376.1"/>
    <property type="molecule type" value="Genomic_DNA"/>
</dbReference>
<organism evidence="1 2">
    <name type="scientific">Tetradesmus obliquus</name>
    <name type="common">Green alga</name>
    <name type="synonym">Acutodesmus obliquus</name>
    <dbReference type="NCBI Taxonomy" id="3088"/>
    <lineage>
        <taxon>Eukaryota</taxon>
        <taxon>Viridiplantae</taxon>
        <taxon>Chlorophyta</taxon>
        <taxon>core chlorophytes</taxon>
        <taxon>Chlorophyceae</taxon>
        <taxon>CS clade</taxon>
        <taxon>Sphaeropleales</taxon>
        <taxon>Scenedesmaceae</taxon>
        <taxon>Tetradesmus</taxon>
    </lineage>
</organism>
<dbReference type="AlphaFoldDB" id="A0A383WF57"/>